<dbReference type="Proteomes" id="UP000005408">
    <property type="component" value="Unassembled WGS sequence"/>
</dbReference>
<dbReference type="AlphaFoldDB" id="A0A8W8IHS4"/>
<dbReference type="SMART" id="SM01265">
    <property type="entry name" value="Mab-21"/>
    <property type="match status" value="1"/>
</dbReference>
<dbReference type="Pfam" id="PF20266">
    <property type="entry name" value="Mab-21_C"/>
    <property type="match status" value="1"/>
</dbReference>
<dbReference type="Gene3D" id="1.10.1410.40">
    <property type="match status" value="1"/>
</dbReference>
<evidence type="ECO:0000259" key="3">
    <source>
        <dbReference type="Pfam" id="PF20266"/>
    </source>
</evidence>
<evidence type="ECO:0000256" key="1">
    <source>
        <dbReference type="ARBA" id="ARBA00008307"/>
    </source>
</evidence>
<reference evidence="4" key="1">
    <citation type="submission" date="2022-08" db="UniProtKB">
        <authorList>
            <consortium name="EnsemblMetazoa"/>
        </authorList>
    </citation>
    <scope>IDENTIFICATION</scope>
    <source>
        <strain evidence="4">05x7-T-G4-1.051#20</strain>
    </source>
</reference>
<dbReference type="EnsemblMetazoa" id="G14027.1">
    <property type="protein sequence ID" value="G14027.1:cds"/>
    <property type="gene ID" value="G14027"/>
</dbReference>
<evidence type="ECO:0000259" key="2">
    <source>
        <dbReference type="Pfam" id="PF03281"/>
    </source>
</evidence>
<dbReference type="PANTHER" id="PTHR10656:SF69">
    <property type="entry name" value="MAB-21-LIKE HHH_H2TH-LIKE DOMAIN-CONTAINING PROTEIN"/>
    <property type="match status" value="1"/>
</dbReference>
<feature type="domain" description="Mab-21-like nucleotidyltransferase" evidence="2">
    <location>
        <begin position="173"/>
        <end position="243"/>
    </location>
</feature>
<proteinExistence type="inferred from homology"/>
<comment type="similarity">
    <text evidence="1">Belongs to the mab-21 family.</text>
</comment>
<dbReference type="InterPro" id="IPR046906">
    <property type="entry name" value="Mab-21_HhH/H2TH-like"/>
</dbReference>
<evidence type="ECO:0000313" key="5">
    <source>
        <dbReference type="Proteomes" id="UP000005408"/>
    </source>
</evidence>
<feature type="domain" description="Mab-21-like HhH/H2TH-like" evidence="3">
    <location>
        <begin position="253"/>
        <end position="334"/>
    </location>
</feature>
<dbReference type="PANTHER" id="PTHR10656">
    <property type="entry name" value="CELL FATE DETERMINING PROTEIN MAB21-RELATED"/>
    <property type="match status" value="1"/>
</dbReference>
<organism evidence="4 5">
    <name type="scientific">Magallana gigas</name>
    <name type="common">Pacific oyster</name>
    <name type="synonym">Crassostrea gigas</name>
    <dbReference type="NCBI Taxonomy" id="29159"/>
    <lineage>
        <taxon>Eukaryota</taxon>
        <taxon>Metazoa</taxon>
        <taxon>Spiralia</taxon>
        <taxon>Lophotrochozoa</taxon>
        <taxon>Mollusca</taxon>
        <taxon>Bivalvia</taxon>
        <taxon>Autobranchia</taxon>
        <taxon>Pteriomorphia</taxon>
        <taxon>Ostreida</taxon>
        <taxon>Ostreoidea</taxon>
        <taxon>Ostreidae</taxon>
        <taxon>Magallana</taxon>
    </lineage>
</organism>
<evidence type="ECO:0000313" key="4">
    <source>
        <dbReference type="EnsemblMetazoa" id="G14027.1:cds"/>
    </source>
</evidence>
<evidence type="ECO:0008006" key="6">
    <source>
        <dbReference type="Google" id="ProtNLM"/>
    </source>
</evidence>
<dbReference type="InterPro" id="IPR024810">
    <property type="entry name" value="MAB21L/cGLR"/>
</dbReference>
<protein>
    <recommendedName>
        <fullName evidence="6">Mab-21-like HhH/H2TH-like domain-containing protein</fullName>
    </recommendedName>
</protein>
<keyword evidence="5" id="KW-1185">Reference proteome</keyword>
<sequence length="687" mass="79620">MSDNCRVSEALYVGLCGYVGTPTEVTIRREVMDMEEMIWQPVQIHRGCRSMDSGSHREGFRFKSSDRDWMFWSTNHKVITDLSQSSVYDLSKHTIILMEETDTPPGFVKLQLLTPPWDGHIGKSVVPFSDGMYISSERWRKIALTFMMENRSFSNTIHHGPCASGIHRGTENDYAVCFHCSYWSRLTCYWRQRCTLHNWPPNDVFDEILRNGCHFVPVGSKIAGDENVLEWRLSFSRAEQKLVYSMNHTQFLCYGLLKLFLKEVVNRATEEPFLCSYFVKTTMFWLIQIGHITWSPNTLLDCFWKCFKFLLHCVYRGVLPNFFIPQNNMFVSKLSTVKGVRTRDYLLAQLNWYYEMGVTCLLQSPTVRKMIEPVICNNLFRIEPLLGHIKSAADTDACIKKETHSIRYSSEDLGDAYFILRFIIVLSNQSLTEYKTLTLQQGTAEVLVYVAFTYLNSSTVSTNKTVYRSDRLIGNLLKLAGRVGDVSWLLYLALYYYRTCRYREALHVTALVKSRLTRPYIMYGTVDRDRYNESVAGWSLSKRMKKAWAYGVRLDSDVYCIQELALEQNVSKENGDPDLNISPYVVTDMLSVLCNYRLGNRSQCLQSLTDLQTLLLYDDGKYVPLPIRDLSWQILGICQQVVGDLHGALQSYQQSLRQETFHKIQNASKYRIALILNRFNERNVAIF</sequence>
<accession>A0A8W8IHS4</accession>
<dbReference type="Pfam" id="PF03281">
    <property type="entry name" value="Mab-21"/>
    <property type="match status" value="1"/>
</dbReference>
<dbReference type="InterPro" id="IPR046903">
    <property type="entry name" value="Mab-21-like_nuc_Trfase"/>
</dbReference>
<name>A0A8W8IHS4_MAGGI</name>